<sequence length="133" mass="15395">MEIPKDLDLEDKLLRRFQIKDLRKSLKEQLDQIDAEIEDHFAKSSIDGDMILQLPNGEWAVITKKGEFKEKLDKSSLANELLVSKDELKTERDISLLTEQGRLSPKLIDKHTEKGLETKLSIRKRKTKPKKKG</sequence>
<dbReference type="Proteomes" id="UP000027931">
    <property type="component" value="Unassembled WGS sequence"/>
</dbReference>
<keyword evidence="2" id="KW-1185">Reference proteome</keyword>
<dbReference type="EMBL" id="JMIR01000037">
    <property type="protein sequence ID" value="KEO81508.1"/>
    <property type="molecule type" value="Genomic_DNA"/>
</dbReference>
<reference evidence="1 2" key="1">
    <citation type="journal article" date="2013" name="Int. J. Syst. Evol. Microbiol.">
        <title>Tumebacillus flagellatus sp. nov., an alpha-amylase/pullulanase-producing bacterium isolated from cassava wastewater.</title>
        <authorList>
            <person name="Wang Q."/>
            <person name="Xie N."/>
            <person name="Qin Y."/>
            <person name="Shen N."/>
            <person name="Zhu J."/>
            <person name="Mi H."/>
            <person name="Huang R."/>
        </authorList>
    </citation>
    <scope>NUCLEOTIDE SEQUENCE [LARGE SCALE GENOMIC DNA]</scope>
    <source>
        <strain evidence="1 2">GST4</strain>
    </source>
</reference>
<protein>
    <submittedName>
        <fullName evidence="1">Uncharacterized protein</fullName>
    </submittedName>
</protein>
<evidence type="ECO:0000313" key="2">
    <source>
        <dbReference type="Proteomes" id="UP000027931"/>
    </source>
</evidence>
<dbReference type="RefSeq" id="WP_038093138.1">
    <property type="nucleotide sequence ID" value="NZ_JMIR01000037.1"/>
</dbReference>
<evidence type="ECO:0000313" key="1">
    <source>
        <dbReference type="EMBL" id="KEO81508.1"/>
    </source>
</evidence>
<dbReference type="AlphaFoldDB" id="A0A074LNU2"/>
<name>A0A074LNU2_9BACL</name>
<dbReference type="STRING" id="1157490.EL26_20770"/>
<dbReference type="OrthoDB" id="2376940at2"/>
<gene>
    <name evidence="1" type="ORF">EL26_20770</name>
</gene>
<organism evidence="1 2">
    <name type="scientific">Tumebacillus flagellatus</name>
    <dbReference type="NCBI Taxonomy" id="1157490"/>
    <lineage>
        <taxon>Bacteria</taxon>
        <taxon>Bacillati</taxon>
        <taxon>Bacillota</taxon>
        <taxon>Bacilli</taxon>
        <taxon>Bacillales</taxon>
        <taxon>Alicyclobacillaceae</taxon>
        <taxon>Tumebacillus</taxon>
    </lineage>
</organism>
<proteinExistence type="predicted"/>
<comment type="caution">
    <text evidence="1">The sequence shown here is derived from an EMBL/GenBank/DDBJ whole genome shotgun (WGS) entry which is preliminary data.</text>
</comment>
<accession>A0A074LNU2</accession>